<dbReference type="Proteomes" id="UP000824120">
    <property type="component" value="Chromosome 6"/>
</dbReference>
<name>A0A9J5YT08_SOLCO</name>
<reference evidence="2 3" key="1">
    <citation type="submission" date="2020-09" db="EMBL/GenBank/DDBJ databases">
        <title>De no assembly of potato wild relative species, Solanum commersonii.</title>
        <authorList>
            <person name="Cho K."/>
        </authorList>
    </citation>
    <scope>NUCLEOTIDE SEQUENCE [LARGE SCALE GENOMIC DNA]</scope>
    <source>
        <strain evidence="2">LZ3.2</strain>
        <tissue evidence="2">Leaf</tissue>
    </source>
</reference>
<gene>
    <name evidence="2" type="ORF">H5410_034343</name>
</gene>
<dbReference type="AlphaFoldDB" id="A0A9J5YT08"/>
<feature type="region of interest" description="Disordered" evidence="1">
    <location>
        <begin position="48"/>
        <end position="89"/>
    </location>
</feature>
<sequence>MYGFSLSLHHFLQFVINIPNIAIDKPCSYIREGVFFISLHKVGLTNQDGGINEQAAGANVQDGDADEQGGANEQNDEQGGGTNERNDEQ</sequence>
<organism evidence="2 3">
    <name type="scientific">Solanum commersonii</name>
    <name type="common">Commerson's wild potato</name>
    <name type="synonym">Commerson's nightshade</name>
    <dbReference type="NCBI Taxonomy" id="4109"/>
    <lineage>
        <taxon>Eukaryota</taxon>
        <taxon>Viridiplantae</taxon>
        <taxon>Streptophyta</taxon>
        <taxon>Embryophyta</taxon>
        <taxon>Tracheophyta</taxon>
        <taxon>Spermatophyta</taxon>
        <taxon>Magnoliopsida</taxon>
        <taxon>eudicotyledons</taxon>
        <taxon>Gunneridae</taxon>
        <taxon>Pentapetalae</taxon>
        <taxon>asterids</taxon>
        <taxon>lamiids</taxon>
        <taxon>Solanales</taxon>
        <taxon>Solanaceae</taxon>
        <taxon>Solanoideae</taxon>
        <taxon>Solaneae</taxon>
        <taxon>Solanum</taxon>
    </lineage>
</organism>
<dbReference type="EMBL" id="JACXVP010000006">
    <property type="protein sequence ID" value="KAG5602973.1"/>
    <property type="molecule type" value="Genomic_DNA"/>
</dbReference>
<evidence type="ECO:0000313" key="3">
    <source>
        <dbReference type="Proteomes" id="UP000824120"/>
    </source>
</evidence>
<evidence type="ECO:0000313" key="2">
    <source>
        <dbReference type="EMBL" id="KAG5602973.1"/>
    </source>
</evidence>
<protein>
    <submittedName>
        <fullName evidence="2">Uncharacterized protein</fullName>
    </submittedName>
</protein>
<accession>A0A9J5YT08</accession>
<proteinExistence type="predicted"/>
<comment type="caution">
    <text evidence="2">The sequence shown here is derived from an EMBL/GenBank/DDBJ whole genome shotgun (WGS) entry which is preliminary data.</text>
</comment>
<evidence type="ECO:0000256" key="1">
    <source>
        <dbReference type="SAM" id="MobiDB-lite"/>
    </source>
</evidence>
<keyword evidence="3" id="KW-1185">Reference proteome</keyword>